<dbReference type="InterPro" id="IPR029055">
    <property type="entry name" value="Ntn_hydrolases_N"/>
</dbReference>
<dbReference type="EMBL" id="CP005290">
    <property type="protein sequence ID" value="AGK61943.1"/>
    <property type="molecule type" value="Genomic_DNA"/>
</dbReference>
<evidence type="ECO:0000256" key="5">
    <source>
        <dbReference type="ARBA" id="ARBA00022490"/>
    </source>
</evidence>
<evidence type="ECO:0000256" key="1">
    <source>
        <dbReference type="ARBA" id="ARBA00001031"/>
    </source>
</evidence>
<keyword evidence="5 11" id="KW-0963">Cytoplasm</keyword>
<feature type="initiator methionine" description="Removed" evidence="11">
    <location>
        <position position="1"/>
    </location>
</feature>
<dbReference type="GO" id="GO:0006487">
    <property type="term" value="P:protein N-linked glycosylation"/>
    <property type="evidence" value="ECO:0007669"/>
    <property type="project" value="TreeGrafter"/>
</dbReference>
<evidence type="ECO:0000313" key="15">
    <source>
        <dbReference type="Proteomes" id="UP000013307"/>
    </source>
</evidence>
<keyword evidence="15" id="KW-1185">Reference proteome</keyword>
<dbReference type="HOGENOM" id="CLU_012520_5_2_2"/>
<evidence type="ECO:0000259" key="13">
    <source>
        <dbReference type="PROSITE" id="PS51464"/>
    </source>
</evidence>
<feature type="domain" description="Glutamine amidotransferase type-2" evidence="12">
    <location>
        <begin position="2"/>
        <end position="213"/>
    </location>
</feature>
<dbReference type="PROSITE" id="PS51464">
    <property type="entry name" value="SIS"/>
    <property type="match status" value="2"/>
</dbReference>
<dbReference type="CDD" id="cd00714">
    <property type="entry name" value="GFAT"/>
    <property type="match status" value="1"/>
</dbReference>
<dbReference type="SUPFAM" id="SSF53697">
    <property type="entry name" value="SIS domain"/>
    <property type="match status" value="1"/>
</dbReference>
<sequence>MCGIVGYIGFRRADEVIIKALKRLEYRGYDSWGIAIKDNGGVLVHKKTGAIGKVEKFSLSNGRMAIGHTRWATHGEPNDVNAHPHTDCSEAIAVVHNGIITNFQELKEVLTAKNHVFKSETDTEVLAHLIEEFYDGDLKEAVEKALSAVKGSYAIAVIHANEDKIVVARNKSPLILGVGDDELFVASDTPAILDYTNRVIFLEDGEIAELEKEVKVFRNGKPVDKEAEIIPWSIEDAEKGGYEHFMLKEIHEIPRVIDDTLSEHMDREFDLGYDKFVFVACGTSYHAGLIAKHVIEKVAKLPVRVEIASEFNYHPPPERATYIAITQSGETADTLEAMRLAKKLGNRVVTIANVLGSTATRIADETLFTRAGPEISVAATKSFISQLIVIYVLAFKLSNRIDLLNELEKISGEVRKILDNKEDIEDVAEILSKYRNLMYVGRGIAYPTAMEGALKMKEISYIHAEAYPAGELKHGPFALLGKDMPVIACVVRDETYEIMLNNIKEIKARGSFVLAISDENDEEIEKYVDHVVKLPAVNPLLTPITQSVALQLLAYYTAKLRGCEIDKPRNLAKSVTVE</sequence>
<dbReference type="GO" id="GO:0004360">
    <property type="term" value="F:glutamine-fructose-6-phosphate transaminase (isomerizing) activity"/>
    <property type="evidence" value="ECO:0007669"/>
    <property type="project" value="UniProtKB-UniRule"/>
</dbReference>
<dbReference type="Gene3D" id="3.60.20.10">
    <property type="entry name" value="Glutamine Phosphoribosylpyrophosphate, subunit 1, domain 1"/>
    <property type="match status" value="1"/>
</dbReference>
<proteinExistence type="inferred from homology"/>
<dbReference type="InterPro" id="IPR001347">
    <property type="entry name" value="SIS_dom"/>
</dbReference>
<evidence type="ECO:0000256" key="3">
    <source>
        <dbReference type="ARBA" id="ARBA00012916"/>
    </source>
</evidence>
<feature type="active site" description="For Fru-6P isomerization activity" evidence="11">
    <location>
        <position position="573"/>
    </location>
</feature>
<dbReference type="InterPro" id="IPR047084">
    <property type="entry name" value="GFAT_N"/>
</dbReference>
<dbReference type="InterPro" id="IPR017932">
    <property type="entry name" value="GATase_2_dom"/>
</dbReference>
<dbReference type="SUPFAM" id="SSF56235">
    <property type="entry name" value="N-terminal nucleophile aminohydrolases (Ntn hydrolases)"/>
    <property type="match status" value="1"/>
</dbReference>
<keyword evidence="7 11" id="KW-0808">Transferase</keyword>
<dbReference type="NCBIfam" id="NF001484">
    <property type="entry name" value="PRK00331.1"/>
    <property type="match status" value="1"/>
</dbReference>
<dbReference type="FunFam" id="3.60.20.10:FF:000006">
    <property type="entry name" value="Glutamine--fructose-6-phosphate aminotransferase [isomerizing]"/>
    <property type="match status" value="1"/>
</dbReference>
<dbReference type="GO" id="GO:0005975">
    <property type="term" value="P:carbohydrate metabolic process"/>
    <property type="evidence" value="ECO:0007669"/>
    <property type="project" value="UniProtKB-UniRule"/>
</dbReference>
<dbReference type="Pfam" id="PF13522">
    <property type="entry name" value="GATase_6"/>
    <property type="match status" value="1"/>
</dbReference>
<comment type="function">
    <text evidence="10 11">Catalyzes the first step in hexosamine metabolism, converting fructose-6P into glucosamine-6P using glutamine as a nitrogen source.</text>
</comment>
<evidence type="ECO:0000256" key="11">
    <source>
        <dbReference type="HAMAP-Rule" id="MF_00164"/>
    </source>
</evidence>
<evidence type="ECO:0000256" key="9">
    <source>
        <dbReference type="ARBA" id="ARBA00022962"/>
    </source>
</evidence>
<dbReference type="GeneID" id="15393611"/>
<dbReference type="GO" id="GO:0097367">
    <property type="term" value="F:carbohydrate derivative binding"/>
    <property type="evidence" value="ECO:0007669"/>
    <property type="project" value="InterPro"/>
</dbReference>
<dbReference type="NCBIfam" id="TIGR01135">
    <property type="entry name" value="glmS"/>
    <property type="match status" value="1"/>
</dbReference>
<dbReference type="InterPro" id="IPR046348">
    <property type="entry name" value="SIS_dom_sf"/>
</dbReference>
<dbReference type="PANTHER" id="PTHR10937:SF0">
    <property type="entry name" value="GLUTAMINE--FRUCTOSE-6-PHOSPHATE TRANSAMINASE (ISOMERIZING)"/>
    <property type="match status" value="1"/>
</dbReference>
<feature type="active site" description="Nucleophile; for GATase activity" evidence="11">
    <location>
        <position position="2"/>
    </location>
</feature>
<comment type="subunit">
    <text evidence="11">Homodimer.</text>
</comment>
<dbReference type="Pfam" id="PF01380">
    <property type="entry name" value="SIS"/>
    <property type="match status" value="2"/>
</dbReference>
<evidence type="ECO:0000256" key="8">
    <source>
        <dbReference type="ARBA" id="ARBA00022737"/>
    </source>
</evidence>
<dbReference type="CDD" id="cd05008">
    <property type="entry name" value="SIS_GlmS_GlmD_1"/>
    <property type="match status" value="1"/>
</dbReference>
<comment type="catalytic activity">
    <reaction evidence="1 11">
        <text>D-fructose 6-phosphate + L-glutamine = D-glucosamine 6-phosphate + L-glutamate</text>
        <dbReference type="Rhea" id="RHEA:13237"/>
        <dbReference type="ChEBI" id="CHEBI:29985"/>
        <dbReference type="ChEBI" id="CHEBI:58359"/>
        <dbReference type="ChEBI" id="CHEBI:58725"/>
        <dbReference type="ChEBI" id="CHEBI:61527"/>
        <dbReference type="EC" id="2.6.1.16"/>
    </reaction>
</comment>
<evidence type="ECO:0000256" key="4">
    <source>
        <dbReference type="ARBA" id="ARBA00016090"/>
    </source>
</evidence>
<keyword evidence="6 11" id="KW-0032">Aminotransferase</keyword>
<organism evidence="14 15">
    <name type="scientific">Archaeoglobus sulfaticallidus PM70-1</name>
    <dbReference type="NCBI Taxonomy" id="387631"/>
    <lineage>
        <taxon>Archaea</taxon>
        <taxon>Methanobacteriati</taxon>
        <taxon>Methanobacteriota</taxon>
        <taxon>Archaeoglobi</taxon>
        <taxon>Archaeoglobales</taxon>
        <taxon>Archaeoglobaceae</taxon>
        <taxon>Archaeoglobus</taxon>
    </lineage>
</organism>
<dbReference type="FunFam" id="3.40.50.10490:FF:000001">
    <property type="entry name" value="Glutamine--fructose-6-phosphate aminotransferase [isomerizing]"/>
    <property type="match status" value="1"/>
</dbReference>
<protein>
    <recommendedName>
        <fullName evidence="4 11">Glutamine--fructose-6-phosphate aminotransferase [isomerizing]</fullName>
        <ecNumber evidence="3 11">2.6.1.16</ecNumber>
    </recommendedName>
    <alternativeName>
        <fullName evidence="11">D-fructose-6-phosphate amidotransferase</fullName>
    </alternativeName>
    <alternativeName>
        <fullName evidence="11">GFAT</fullName>
    </alternativeName>
    <alternativeName>
        <fullName evidence="11">Glucosamine-6-phosphate synthase</fullName>
    </alternativeName>
    <alternativeName>
        <fullName evidence="11">Hexosephosphate aminotransferase</fullName>
    </alternativeName>
    <alternativeName>
        <fullName evidence="11">L-glutamine--D-fructose-6-phosphate amidotransferase</fullName>
    </alternativeName>
</protein>
<evidence type="ECO:0000256" key="6">
    <source>
        <dbReference type="ARBA" id="ARBA00022576"/>
    </source>
</evidence>
<dbReference type="GO" id="GO:0006047">
    <property type="term" value="P:UDP-N-acetylglucosamine metabolic process"/>
    <property type="evidence" value="ECO:0007669"/>
    <property type="project" value="TreeGrafter"/>
</dbReference>
<feature type="domain" description="SIS" evidence="13">
    <location>
        <begin position="427"/>
        <end position="568"/>
    </location>
</feature>
<dbReference type="InterPro" id="IPR005855">
    <property type="entry name" value="GFAT"/>
</dbReference>
<name>N0BFZ3_9EURY</name>
<dbReference type="Gene3D" id="3.40.50.10490">
    <property type="entry name" value="Glucose-6-phosphate isomerase like protein, domain 1"/>
    <property type="match status" value="2"/>
</dbReference>
<evidence type="ECO:0000313" key="14">
    <source>
        <dbReference type="EMBL" id="AGK61943.1"/>
    </source>
</evidence>
<comment type="subcellular location">
    <subcellularLocation>
        <location evidence="2 11">Cytoplasm</location>
    </subcellularLocation>
</comment>
<dbReference type="OrthoDB" id="372195at2157"/>
<dbReference type="GO" id="GO:0005737">
    <property type="term" value="C:cytoplasm"/>
    <property type="evidence" value="ECO:0007669"/>
    <property type="project" value="UniProtKB-SubCell"/>
</dbReference>
<keyword evidence="9" id="KW-0315">Glutamine amidotransferase</keyword>
<dbReference type="PROSITE" id="PS51278">
    <property type="entry name" value="GATASE_TYPE_2"/>
    <property type="match status" value="1"/>
</dbReference>
<accession>N0BFZ3</accession>
<dbReference type="KEGG" id="ast:Asulf_01977"/>
<keyword evidence="8" id="KW-0677">Repeat</keyword>
<dbReference type="AlphaFoldDB" id="N0BFZ3"/>
<dbReference type="eggNOG" id="arCOG00057">
    <property type="taxonomic scope" value="Archaea"/>
</dbReference>
<feature type="domain" description="SIS" evidence="13">
    <location>
        <begin position="265"/>
        <end position="403"/>
    </location>
</feature>
<dbReference type="CDD" id="cd05009">
    <property type="entry name" value="SIS_GlmS_GlmD_2"/>
    <property type="match status" value="1"/>
</dbReference>
<dbReference type="Proteomes" id="UP000013307">
    <property type="component" value="Chromosome"/>
</dbReference>
<gene>
    <name evidence="11" type="primary">glmS</name>
    <name evidence="14" type="ORF">Asulf_01977</name>
</gene>
<dbReference type="InterPro" id="IPR035466">
    <property type="entry name" value="GlmS/AgaS_SIS"/>
</dbReference>
<evidence type="ECO:0000256" key="7">
    <source>
        <dbReference type="ARBA" id="ARBA00022679"/>
    </source>
</evidence>
<dbReference type="GO" id="GO:0006002">
    <property type="term" value="P:fructose 6-phosphate metabolic process"/>
    <property type="evidence" value="ECO:0007669"/>
    <property type="project" value="TreeGrafter"/>
</dbReference>
<dbReference type="InterPro" id="IPR035490">
    <property type="entry name" value="GlmS/FrlB_SIS"/>
</dbReference>
<dbReference type="RefSeq" id="WP_015591539.1">
    <property type="nucleotide sequence ID" value="NC_021169.1"/>
</dbReference>
<evidence type="ECO:0000256" key="2">
    <source>
        <dbReference type="ARBA" id="ARBA00004496"/>
    </source>
</evidence>
<dbReference type="STRING" id="387631.Asulf_01977"/>
<dbReference type="EC" id="2.6.1.16" evidence="3 11"/>
<reference evidence="14 15" key="1">
    <citation type="journal article" date="2013" name="Genome Announc.">
        <title>Complete Genome Sequence of the Thermophilic and Facultatively Chemolithoautotrophic Sulfate Reducer Archaeoglobus sulfaticallidus Strain PM70-1T.</title>
        <authorList>
            <person name="Stokke R."/>
            <person name="Hocking W.P."/>
            <person name="Steinsbu B.O."/>
            <person name="Steen I.H."/>
        </authorList>
    </citation>
    <scope>NUCLEOTIDE SEQUENCE [LARGE SCALE GENOMIC DNA]</scope>
    <source>
        <strain evidence="14">PM70-1</strain>
    </source>
</reference>
<evidence type="ECO:0000259" key="12">
    <source>
        <dbReference type="PROSITE" id="PS51278"/>
    </source>
</evidence>
<dbReference type="HAMAP" id="MF_00164">
    <property type="entry name" value="GlmS"/>
    <property type="match status" value="1"/>
</dbReference>
<dbReference type="PANTHER" id="PTHR10937">
    <property type="entry name" value="GLUCOSAMINE--FRUCTOSE-6-PHOSPHATE AMINOTRANSFERASE, ISOMERIZING"/>
    <property type="match status" value="1"/>
</dbReference>
<evidence type="ECO:0000256" key="10">
    <source>
        <dbReference type="ARBA" id="ARBA00055466"/>
    </source>
</evidence>